<dbReference type="AlphaFoldDB" id="A0A1R3IZR5"/>
<keyword evidence="1" id="KW-0472">Membrane</keyword>
<keyword evidence="3" id="KW-1185">Reference proteome</keyword>
<protein>
    <submittedName>
        <fullName evidence="2">SesA protein</fullName>
    </submittedName>
</protein>
<comment type="caution">
    <text evidence="2">The sequence shown here is derived from an EMBL/GenBank/DDBJ whole genome shotgun (WGS) entry which is preliminary data.</text>
</comment>
<evidence type="ECO:0000313" key="2">
    <source>
        <dbReference type="EMBL" id="OMO88067.1"/>
    </source>
</evidence>
<evidence type="ECO:0000313" key="3">
    <source>
        <dbReference type="Proteomes" id="UP000187203"/>
    </source>
</evidence>
<dbReference type="OrthoDB" id="10622272at2759"/>
<proteinExistence type="predicted"/>
<name>A0A1R3IZR5_9ROSI</name>
<reference evidence="3" key="1">
    <citation type="submission" date="2013-09" db="EMBL/GenBank/DDBJ databases">
        <title>Corchorus olitorius genome sequencing.</title>
        <authorList>
            <person name="Alam M."/>
            <person name="Haque M.S."/>
            <person name="Islam M.S."/>
            <person name="Emdad E.M."/>
            <person name="Islam M.M."/>
            <person name="Ahmed B."/>
            <person name="Halim A."/>
            <person name="Hossen Q.M.M."/>
            <person name="Hossain M.Z."/>
            <person name="Ahmed R."/>
            <person name="Khan M.M."/>
            <person name="Islam R."/>
            <person name="Rashid M.M."/>
            <person name="Khan S.A."/>
            <person name="Rahman M.S."/>
            <person name="Alam M."/>
            <person name="Yahiya A.S."/>
            <person name="Khan M.S."/>
            <person name="Azam M.S."/>
            <person name="Haque T."/>
            <person name="Lashkar M.Z.H."/>
            <person name="Akhand A.I."/>
            <person name="Morshed G."/>
            <person name="Roy S."/>
            <person name="Uddin K.S."/>
            <person name="Rabeya T."/>
            <person name="Hossain A.S."/>
            <person name="Chowdhury A."/>
            <person name="Snigdha A.R."/>
            <person name="Mortoza M.S."/>
            <person name="Matin S.A."/>
            <person name="Hoque S.M.E."/>
            <person name="Islam M.K."/>
            <person name="Roy D.K."/>
            <person name="Haider R."/>
            <person name="Moosa M.M."/>
            <person name="Elias S.M."/>
            <person name="Hasan A.M."/>
            <person name="Jahan S."/>
            <person name="Shafiuddin M."/>
            <person name="Mahmood N."/>
            <person name="Shommy N.S."/>
        </authorList>
    </citation>
    <scope>NUCLEOTIDE SEQUENCE [LARGE SCALE GENOMIC DNA]</scope>
    <source>
        <strain evidence="3">cv. O-4</strain>
    </source>
</reference>
<keyword evidence="1" id="KW-1133">Transmembrane helix</keyword>
<feature type="transmembrane region" description="Helical" evidence="1">
    <location>
        <begin position="6"/>
        <end position="22"/>
    </location>
</feature>
<dbReference type="EMBL" id="AWUE01017170">
    <property type="protein sequence ID" value="OMO88067.1"/>
    <property type="molecule type" value="Genomic_DNA"/>
</dbReference>
<feature type="transmembrane region" description="Helical" evidence="1">
    <location>
        <begin position="34"/>
        <end position="53"/>
    </location>
</feature>
<feature type="transmembrane region" description="Helical" evidence="1">
    <location>
        <begin position="65"/>
        <end position="83"/>
    </location>
</feature>
<dbReference type="Proteomes" id="UP000187203">
    <property type="component" value="Unassembled WGS sequence"/>
</dbReference>
<accession>A0A1R3IZR5</accession>
<evidence type="ECO:0000256" key="1">
    <source>
        <dbReference type="SAM" id="Phobius"/>
    </source>
</evidence>
<sequence>MWQVVLTGVVFGGFSCAFLHYFEINQKWFLKRGPWFMIGLCCFLAGIGLPILHDAVNGNSPDENGLLGLAFAALFLCSVEISVAPDRDLPLAPVILRFLRQTEIIQESGSENEGSKNEVGDDA</sequence>
<organism evidence="2 3">
    <name type="scientific">Corchorus olitorius</name>
    <dbReference type="NCBI Taxonomy" id="93759"/>
    <lineage>
        <taxon>Eukaryota</taxon>
        <taxon>Viridiplantae</taxon>
        <taxon>Streptophyta</taxon>
        <taxon>Embryophyta</taxon>
        <taxon>Tracheophyta</taxon>
        <taxon>Spermatophyta</taxon>
        <taxon>Magnoliopsida</taxon>
        <taxon>eudicotyledons</taxon>
        <taxon>Gunneridae</taxon>
        <taxon>Pentapetalae</taxon>
        <taxon>rosids</taxon>
        <taxon>malvids</taxon>
        <taxon>Malvales</taxon>
        <taxon>Malvaceae</taxon>
        <taxon>Grewioideae</taxon>
        <taxon>Apeibeae</taxon>
        <taxon>Corchorus</taxon>
    </lineage>
</organism>
<gene>
    <name evidence="2" type="ORF">COLO4_20483</name>
</gene>
<keyword evidence="1" id="KW-0812">Transmembrane</keyword>